<evidence type="ECO:0000256" key="5">
    <source>
        <dbReference type="ARBA" id="ARBA00023136"/>
    </source>
</evidence>
<dbReference type="Pfam" id="PF04286">
    <property type="entry name" value="DUF445"/>
    <property type="match status" value="2"/>
</dbReference>
<dbReference type="InterPro" id="IPR007383">
    <property type="entry name" value="DUF445"/>
</dbReference>
<keyword evidence="3 6" id="KW-0812">Transmembrane</keyword>
<evidence type="ECO:0000256" key="1">
    <source>
        <dbReference type="ARBA" id="ARBA00004308"/>
    </source>
</evidence>
<evidence type="ECO:0000256" key="4">
    <source>
        <dbReference type="ARBA" id="ARBA00022989"/>
    </source>
</evidence>
<comment type="caution">
    <text evidence="7">The sequence shown here is derived from an EMBL/GenBank/DDBJ whole genome shotgun (WGS) entry which is preliminary data.</text>
</comment>
<keyword evidence="4 6" id="KW-1133">Transmembrane helix</keyword>
<dbReference type="GO" id="GO:0012505">
    <property type="term" value="C:endomembrane system"/>
    <property type="evidence" value="ECO:0007669"/>
    <property type="project" value="UniProtKB-SubCell"/>
</dbReference>
<dbReference type="Proteomes" id="UP000465601">
    <property type="component" value="Unassembled WGS sequence"/>
</dbReference>
<gene>
    <name evidence="7" type="ORF">F8153_08460</name>
</gene>
<comment type="similarity">
    <text evidence="2">Belongs to the UPF0754 family.</text>
</comment>
<reference evidence="7 8" key="1">
    <citation type="submission" date="2019-10" db="EMBL/GenBank/DDBJ databases">
        <title>Alkaliphilus serpentinus sp. nov. and Alkaliphilus pronyensis sp. nov., two novel anaerobic alkaliphilic species isolated from the serpentinized-hosted hydrothermal field of the Prony Bay (New Caledonia).</title>
        <authorList>
            <person name="Postec A."/>
        </authorList>
    </citation>
    <scope>NUCLEOTIDE SEQUENCE [LARGE SCALE GENOMIC DNA]</scope>
    <source>
        <strain evidence="7 8">LacT</strain>
    </source>
</reference>
<accession>A0A833HNM2</accession>
<keyword evidence="8" id="KW-1185">Reference proteome</keyword>
<evidence type="ECO:0000313" key="8">
    <source>
        <dbReference type="Proteomes" id="UP000465601"/>
    </source>
</evidence>
<dbReference type="EMBL" id="WBZB01000025">
    <property type="protein sequence ID" value="KAB3529822.1"/>
    <property type="molecule type" value="Genomic_DNA"/>
</dbReference>
<evidence type="ECO:0000256" key="2">
    <source>
        <dbReference type="ARBA" id="ARBA00008053"/>
    </source>
</evidence>
<name>A0A833HNM2_9FIRM</name>
<dbReference type="AlphaFoldDB" id="A0A833HNM2"/>
<keyword evidence="5 6" id="KW-0472">Membrane</keyword>
<dbReference type="RefSeq" id="WP_151865921.1">
    <property type="nucleotide sequence ID" value="NZ_WBZB01000025.1"/>
</dbReference>
<feature type="transmembrane region" description="Helical" evidence="6">
    <location>
        <begin position="178"/>
        <end position="199"/>
    </location>
</feature>
<evidence type="ECO:0000313" key="7">
    <source>
        <dbReference type="EMBL" id="KAB3529822.1"/>
    </source>
</evidence>
<sequence length="200" mass="22598">MVAFKIILLSLIGALIGWITNLLAIKLLFRPFNPIKLPLIPFQFQGLIPKRKEEMAKSIGATIQEELLSIEEIIDKFIKQQNPKELVELIKIKVNAIIKDRLPIFIPSSLKGRIEKYFNTIIEEEAAAMITHTMEGMIHKAVTNINLAEMVEERIKAFPVEKLEEVVLKISKEELKHIEILGGILGFSIGLVQGIIIVLL</sequence>
<dbReference type="PANTHER" id="PTHR35791:SF1">
    <property type="entry name" value="UPF0754 MEMBRANE PROTEIN YHEB"/>
    <property type="match status" value="1"/>
</dbReference>
<organism evidence="7 8">
    <name type="scientific">Alkaliphilus serpentinus</name>
    <dbReference type="NCBI Taxonomy" id="1482731"/>
    <lineage>
        <taxon>Bacteria</taxon>
        <taxon>Bacillati</taxon>
        <taxon>Bacillota</taxon>
        <taxon>Clostridia</taxon>
        <taxon>Peptostreptococcales</taxon>
        <taxon>Natronincolaceae</taxon>
        <taxon>Alkaliphilus</taxon>
    </lineage>
</organism>
<evidence type="ECO:0000256" key="6">
    <source>
        <dbReference type="SAM" id="Phobius"/>
    </source>
</evidence>
<dbReference type="PANTHER" id="PTHR35791">
    <property type="entry name" value="UPF0754 MEMBRANE PROTEIN YHEB"/>
    <property type="match status" value="1"/>
</dbReference>
<dbReference type="OrthoDB" id="9787430at2"/>
<evidence type="ECO:0000256" key="3">
    <source>
        <dbReference type="ARBA" id="ARBA00022692"/>
    </source>
</evidence>
<feature type="transmembrane region" description="Helical" evidence="6">
    <location>
        <begin position="6"/>
        <end position="29"/>
    </location>
</feature>
<proteinExistence type="inferred from homology"/>
<comment type="subcellular location">
    <subcellularLocation>
        <location evidence="1">Endomembrane system</location>
    </subcellularLocation>
</comment>
<protein>
    <submittedName>
        <fullName evidence="7">DUF445 family protein</fullName>
    </submittedName>
</protein>